<evidence type="ECO:0000313" key="2">
    <source>
        <dbReference type="EMBL" id="GIM67483.1"/>
    </source>
</evidence>
<feature type="transmembrane region" description="Helical" evidence="1">
    <location>
        <begin position="12"/>
        <end position="33"/>
    </location>
</feature>
<dbReference type="EMBL" id="BOQP01000003">
    <property type="protein sequence ID" value="GIM67483.1"/>
    <property type="molecule type" value="Genomic_DNA"/>
</dbReference>
<reference evidence="2" key="1">
    <citation type="submission" date="2021-03" db="EMBL/GenBank/DDBJ databases">
        <title>Whole genome shotgun sequence of Actinoplanes consettensis NBRC 14913.</title>
        <authorList>
            <person name="Komaki H."/>
            <person name="Tamura T."/>
        </authorList>
    </citation>
    <scope>NUCLEOTIDE SEQUENCE</scope>
    <source>
        <strain evidence="2">NBRC 14913</strain>
    </source>
</reference>
<keyword evidence="1" id="KW-1133">Transmembrane helix</keyword>
<protein>
    <submittedName>
        <fullName evidence="2">Uncharacterized protein</fullName>
    </submittedName>
</protein>
<feature type="transmembrane region" description="Helical" evidence="1">
    <location>
        <begin position="85"/>
        <end position="110"/>
    </location>
</feature>
<accession>A0A919VS70</accession>
<organism evidence="2 3">
    <name type="scientific">Winogradskya consettensis</name>
    <dbReference type="NCBI Taxonomy" id="113560"/>
    <lineage>
        <taxon>Bacteria</taxon>
        <taxon>Bacillati</taxon>
        <taxon>Actinomycetota</taxon>
        <taxon>Actinomycetes</taxon>
        <taxon>Micromonosporales</taxon>
        <taxon>Micromonosporaceae</taxon>
        <taxon>Winogradskya</taxon>
    </lineage>
</organism>
<feature type="transmembrane region" description="Helical" evidence="1">
    <location>
        <begin position="160"/>
        <end position="184"/>
    </location>
</feature>
<dbReference type="RefSeq" id="WP_212995682.1">
    <property type="nucleotide sequence ID" value="NZ_BAAATW010000009.1"/>
</dbReference>
<evidence type="ECO:0000313" key="3">
    <source>
        <dbReference type="Proteomes" id="UP000680865"/>
    </source>
</evidence>
<feature type="transmembrane region" description="Helical" evidence="1">
    <location>
        <begin position="204"/>
        <end position="226"/>
    </location>
</feature>
<keyword evidence="1" id="KW-0472">Membrane</keyword>
<dbReference type="AlphaFoldDB" id="A0A919VS70"/>
<keyword evidence="1" id="KW-0812">Transmembrane</keyword>
<feature type="transmembrane region" description="Helical" evidence="1">
    <location>
        <begin position="122"/>
        <end position="148"/>
    </location>
</feature>
<evidence type="ECO:0000256" key="1">
    <source>
        <dbReference type="SAM" id="Phobius"/>
    </source>
</evidence>
<keyword evidence="3" id="KW-1185">Reference proteome</keyword>
<sequence length="231" mass="23067">MTIALARMRLVALVRGGRILAPLIAGLVVLGIIHGGGQSPAASAYGYSAAMLFPVFAWLTKVVLDAEPDVQRRLARVAVGAARESAAGALAAVAAGLAFTVVAIAVPLVMGAIGPPKPGETSIVAGVGLGVLAHVLALGAGVALGSVACRAVTRTVRNGVVVLVTGSVLVVVLGLRGSIAPWSVPPVMAVSRALAEVPVPGAGAFLLIVGWAVVWCGAVLAGYVAVRRRRS</sequence>
<proteinExistence type="predicted"/>
<gene>
    <name evidence="2" type="ORF">Aco04nite_06540</name>
</gene>
<name>A0A919VS70_9ACTN</name>
<feature type="transmembrane region" description="Helical" evidence="1">
    <location>
        <begin position="45"/>
        <end position="64"/>
    </location>
</feature>
<comment type="caution">
    <text evidence="2">The sequence shown here is derived from an EMBL/GenBank/DDBJ whole genome shotgun (WGS) entry which is preliminary data.</text>
</comment>
<dbReference type="Proteomes" id="UP000680865">
    <property type="component" value="Unassembled WGS sequence"/>
</dbReference>